<comment type="caution">
    <text evidence="1">The sequence shown here is derived from an EMBL/GenBank/DDBJ whole genome shotgun (WGS) entry which is preliminary data.</text>
</comment>
<proteinExistence type="predicted"/>
<keyword evidence="2" id="KW-1185">Reference proteome</keyword>
<dbReference type="HOGENOM" id="CLU_2307960_0_0_1"/>
<dbReference type="Proteomes" id="UP000011668">
    <property type="component" value="Unassembled WGS sequence"/>
</dbReference>
<accession>L8WG48</accession>
<organism evidence="1 2">
    <name type="scientific">Thanatephorus cucumeris (strain AG1-IA)</name>
    <name type="common">Rice sheath blight fungus</name>
    <name type="synonym">Rhizoctonia solani</name>
    <dbReference type="NCBI Taxonomy" id="983506"/>
    <lineage>
        <taxon>Eukaryota</taxon>
        <taxon>Fungi</taxon>
        <taxon>Dikarya</taxon>
        <taxon>Basidiomycota</taxon>
        <taxon>Agaricomycotina</taxon>
        <taxon>Agaricomycetes</taxon>
        <taxon>Cantharellales</taxon>
        <taxon>Ceratobasidiaceae</taxon>
        <taxon>Rhizoctonia</taxon>
        <taxon>Rhizoctonia solani AG-1</taxon>
    </lineage>
</organism>
<sequence>MHSRSMYSDEINGRSCDSCEINYAQPLVSNDPRLSYVNDAKYGTHHQIIAMQRSRPGPIGTSCLTCKRRNAISVNLCARDAKKEGFNAWDMITLSQSSHA</sequence>
<reference evidence="1 2" key="1">
    <citation type="journal article" date="2013" name="Nat. Commun.">
        <title>The evolution and pathogenic mechanisms of the rice sheath blight pathogen.</title>
        <authorList>
            <person name="Zheng A."/>
            <person name="Lin R."/>
            <person name="Xu L."/>
            <person name="Qin P."/>
            <person name="Tang C."/>
            <person name="Ai P."/>
            <person name="Zhang D."/>
            <person name="Liu Y."/>
            <person name="Sun Z."/>
            <person name="Feng H."/>
            <person name="Wang Y."/>
            <person name="Chen Y."/>
            <person name="Liang X."/>
            <person name="Fu R."/>
            <person name="Li Q."/>
            <person name="Zhang J."/>
            <person name="Yu X."/>
            <person name="Xie Z."/>
            <person name="Ding L."/>
            <person name="Guan P."/>
            <person name="Tang J."/>
            <person name="Liang Y."/>
            <person name="Wang S."/>
            <person name="Deng Q."/>
            <person name="Li S."/>
            <person name="Zhu J."/>
            <person name="Wang L."/>
            <person name="Liu H."/>
            <person name="Li P."/>
        </authorList>
    </citation>
    <scope>NUCLEOTIDE SEQUENCE [LARGE SCALE GENOMIC DNA]</scope>
    <source>
        <strain evidence="2">AG-1 IA</strain>
    </source>
</reference>
<protein>
    <submittedName>
        <fullName evidence="1">Uncharacterized protein</fullName>
    </submittedName>
</protein>
<gene>
    <name evidence="1" type="ORF">AG1IA_10222</name>
</gene>
<dbReference type="OrthoDB" id="3263471at2759"/>
<dbReference type="AlphaFoldDB" id="L8WG48"/>
<evidence type="ECO:0000313" key="1">
    <source>
        <dbReference type="EMBL" id="ELU35748.1"/>
    </source>
</evidence>
<dbReference type="EMBL" id="AFRT01005443">
    <property type="protein sequence ID" value="ELU35748.1"/>
    <property type="molecule type" value="Genomic_DNA"/>
</dbReference>
<name>L8WG48_THACA</name>
<evidence type="ECO:0000313" key="2">
    <source>
        <dbReference type="Proteomes" id="UP000011668"/>
    </source>
</evidence>